<keyword evidence="5" id="KW-0067">ATP-binding</keyword>
<dbReference type="OrthoDB" id="3185462at2"/>
<reference evidence="9 10" key="1">
    <citation type="submission" date="2019-07" db="EMBL/GenBank/DDBJ databases">
        <authorList>
            <person name="Yang M."/>
            <person name="Zhao D."/>
            <person name="Xiang H."/>
        </authorList>
    </citation>
    <scope>NUCLEOTIDE SEQUENCE [LARGE SCALE GENOMIC DNA]</scope>
    <source>
        <strain evidence="9 10">IM1326</strain>
    </source>
</reference>
<evidence type="ECO:0000256" key="1">
    <source>
        <dbReference type="ARBA" id="ARBA00022490"/>
    </source>
</evidence>
<keyword evidence="1" id="KW-0963">Cytoplasm</keyword>
<dbReference type="PROSITE" id="PS50862">
    <property type="entry name" value="AA_TRNA_LIGASE_II"/>
    <property type="match status" value="1"/>
</dbReference>
<sequence length="320" mass="35595">MKAVFLTQQHEIRYIKQKFTDALCAALNLTEIQAPILTDPTEGVQDTLSGHEKAVQVPVKALQRDFEVVHSLAKWKRATLGQYGFEAGEGIVTQMKALRPDEDQLSAVHSVFVDQWDWEQVISGEQRSQSQLHATVKAIYAALQSTLAEYKAGFGSDLHLPEQITFLTSEELLQAYPEFSPKEREHAAAEQYGAIFLEGIGGQLSDGSIHDVRAPDYDDWSLNGDIIVWNPVLKQSLELSSMGIRVDRAALLKQLTSAGRTESEALPWHQKLLSGQLPQTVGGGIGQSRLCMWMMQKPHIGYVQHGVWCPTTKSQFADLL</sequence>
<comment type="caution">
    <text evidence="9">The sequence shown here is derived from an EMBL/GenBank/DDBJ whole genome shotgun (WGS) entry which is preliminary data.</text>
</comment>
<evidence type="ECO:0000256" key="2">
    <source>
        <dbReference type="ARBA" id="ARBA00022598"/>
    </source>
</evidence>
<name>A0A552X5C9_9GAMM</name>
<keyword evidence="6" id="KW-0061">Asparagine biosynthesis</keyword>
<accession>A0A552X5C9</accession>
<dbReference type="Pfam" id="PF03590">
    <property type="entry name" value="AsnA"/>
    <property type="match status" value="1"/>
</dbReference>
<dbReference type="InterPro" id="IPR004618">
    <property type="entry name" value="AsnA"/>
</dbReference>
<dbReference type="GO" id="GO:0004071">
    <property type="term" value="F:aspartate-ammonia ligase activity"/>
    <property type="evidence" value="ECO:0007669"/>
    <property type="project" value="UniProtKB-UniRule"/>
</dbReference>
<evidence type="ECO:0000256" key="7">
    <source>
        <dbReference type="NCBIfam" id="TIGR00669"/>
    </source>
</evidence>
<gene>
    <name evidence="9" type="primary">asnA</name>
    <name evidence="9" type="ORF">FM042_05195</name>
</gene>
<keyword evidence="10" id="KW-1185">Reference proteome</keyword>
<evidence type="ECO:0000256" key="3">
    <source>
        <dbReference type="ARBA" id="ARBA00022605"/>
    </source>
</evidence>
<dbReference type="Gene3D" id="3.30.930.10">
    <property type="entry name" value="Bira Bifunctional Protein, Domain 2"/>
    <property type="match status" value="1"/>
</dbReference>
<keyword evidence="2 9" id="KW-0436">Ligase</keyword>
<keyword evidence="3" id="KW-0028">Amino-acid biosynthesis</keyword>
<evidence type="ECO:0000256" key="5">
    <source>
        <dbReference type="ARBA" id="ARBA00022840"/>
    </source>
</evidence>
<dbReference type="InterPro" id="IPR045864">
    <property type="entry name" value="aa-tRNA-synth_II/BPL/LPL"/>
</dbReference>
<dbReference type="SUPFAM" id="SSF55681">
    <property type="entry name" value="Class II aaRS and biotin synthetases"/>
    <property type="match status" value="1"/>
</dbReference>
<dbReference type="PANTHER" id="PTHR30073:SF5">
    <property type="entry name" value="ASPARTATE--AMMONIA LIGASE"/>
    <property type="match status" value="1"/>
</dbReference>
<dbReference type="RefSeq" id="WP_143234998.1">
    <property type="nucleotide sequence ID" value="NZ_VJWL01000001.1"/>
</dbReference>
<organism evidence="9 10">
    <name type="scientific">Aliidiomarina halalkaliphila</name>
    <dbReference type="NCBI Taxonomy" id="2593535"/>
    <lineage>
        <taxon>Bacteria</taxon>
        <taxon>Pseudomonadati</taxon>
        <taxon>Pseudomonadota</taxon>
        <taxon>Gammaproteobacteria</taxon>
        <taxon>Alteromonadales</taxon>
        <taxon>Idiomarinaceae</taxon>
        <taxon>Aliidiomarina</taxon>
    </lineage>
</organism>
<dbReference type="GO" id="GO:0005524">
    <property type="term" value="F:ATP binding"/>
    <property type="evidence" value="ECO:0007669"/>
    <property type="project" value="UniProtKB-KW"/>
</dbReference>
<dbReference type="EMBL" id="VJWL01000001">
    <property type="protein sequence ID" value="TRW50232.1"/>
    <property type="molecule type" value="Genomic_DNA"/>
</dbReference>
<feature type="domain" description="Aminoacyl-transfer RNA synthetases class-II family profile" evidence="8">
    <location>
        <begin position="15"/>
        <end position="310"/>
    </location>
</feature>
<dbReference type="NCBIfam" id="TIGR00669">
    <property type="entry name" value="asnA"/>
    <property type="match status" value="1"/>
</dbReference>
<dbReference type="AlphaFoldDB" id="A0A552X5C9"/>
<dbReference type="PANTHER" id="PTHR30073">
    <property type="entry name" value="ASPARTATE--AMMONIA LIGASE"/>
    <property type="match status" value="1"/>
</dbReference>
<evidence type="ECO:0000259" key="8">
    <source>
        <dbReference type="PROSITE" id="PS50862"/>
    </source>
</evidence>
<dbReference type="InterPro" id="IPR006195">
    <property type="entry name" value="aa-tRNA-synth_II"/>
</dbReference>
<protein>
    <recommendedName>
        <fullName evidence="7">Aspartate--ammonia ligase</fullName>
        <ecNumber evidence="7">6.3.1.1</ecNumber>
    </recommendedName>
</protein>
<evidence type="ECO:0000313" key="9">
    <source>
        <dbReference type="EMBL" id="TRW50232.1"/>
    </source>
</evidence>
<dbReference type="Proteomes" id="UP000320359">
    <property type="component" value="Unassembled WGS sequence"/>
</dbReference>
<evidence type="ECO:0000256" key="4">
    <source>
        <dbReference type="ARBA" id="ARBA00022741"/>
    </source>
</evidence>
<evidence type="ECO:0000313" key="10">
    <source>
        <dbReference type="Proteomes" id="UP000320359"/>
    </source>
</evidence>
<evidence type="ECO:0000256" key="6">
    <source>
        <dbReference type="ARBA" id="ARBA00022888"/>
    </source>
</evidence>
<proteinExistence type="predicted"/>
<dbReference type="GO" id="GO:0006529">
    <property type="term" value="P:asparagine biosynthetic process"/>
    <property type="evidence" value="ECO:0007669"/>
    <property type="project" value="UniProtKB-UniRule"/>
</dbReference>
<dbReference type="EC" id="6.3.1.1" evidence="7"/>
<dbReference type="PIRSF" id="PIRSF001555">
    <property type="entry name" value="Asp_ammon_ligase"/>
    <property type="match status" value="1"/>
</dbReference>
<keyword evidence="4" id="KW-0547">Nucleotide-binding</keyword>
<dbReference type="GO" id="GO:0005829">
    <property type="term" value="C:cytosol"/>
    <property type="evidence" value="ECO:0007669"/>
    <property type="project" value="TreeGrafter"/>
</dbReference>